<dbReference type="PROSITE" id="PS50011">
    <property type="entry name" value="PROTEIN_KINASE_DOM"/>
    <property type="match status" value="1"/>
</dbReference>
<dbReference type="InterPro" id="IPR001452">
    <property type="entry name" value="SH3_domain"/>
</dbReference>
<dbReference type="EMBL" id="AAZO01002679">
    <property type="status" value="NOT_ANNOTATED_CDS"/>
    <property type="molecule type" value="Genomic_DNA"/>
</dbReference>
<feature type="binding site" evidence="14">
    <location>
        <position position="227"/>
    </location>
    <ligand>
        <name>ATP</name>
        <dbReference type="ChEBI" id="CHEBI:30616"/>
    </ligand>
</feature>
<dbReference type="Gene3D" id="3.30.200.20">
    <property type="entry name" value="Phosphorylase Kinase, domain 1"/>
    <property type="match status" value="1"/>
</dbReference>
<evidence type="ECO:0000256" key="11">
    <source>
        <dbReference type="ARBA" id="ARBA00047559"/>
    </source>
</evidence>
<keyword evidence="5" id="KW-0723">Serine/threonine-protein kinase</keyword>
<keyword evidence="7" id="KW-0677">Repeat</keyword>
<name>E0VIQ1_PEDHC</name>
<evidence type="ECO:0000256" key="10">
    <source>
        <dbReference type="ARBA" id="ARBA00022840"/>
    </source>
</evidence>
<keyword evidence="6 19" id="KW-0808">Transferase</keyword>
<accession>E0VIQ1</accession>
<dbReference type="SMART" id="SM00326">
    <property type="entry name" value="SH3"/>
    <property type="match status" value="1"/>
</dbReference>
<comment type="cofactor">
    <cofactor evidence="1">
        <name>Mg(2+)</name>
        <dbReference type="ChEBI" id="CHEBI:18420"/>
    </cofactor>
</comment>
<reference evidence="19" key="2">
    <citation type="submission" date="2007-04" db="EMBL/GenBank/DDBJ databases">
        <title>The genome of the human body louse.</title>
        <authorList>
            <consortium name="The Human Body Louse Genome Consortium"/>
            <person name="Kirkness E."/>
            <person name="Walenz B."/>
            <person name="Hass B."/>
            <person name="Bruggner R."/>
            <person name="Strausberg R."/>
        </authorList>
    </citation>
    <scope>NUCLEOTIDE SEQUENCE</scope>
    <source>
        <strain evidence="19">USDA</strain>
    </source>
</reference>
<evidence type="ECO:0000313" key="19">
    <source>
        <dbReference type="EMBL" id="EEB13257.1"/>
    </source>
</evidence>
<keyword evidence="4 13" id="KW-0728">SH3 domain</keyword>
<evidence type="ECO:0000256" key="8">
    <source>
        <dbReference type="ARBA" id="ARBA00022741"/>
    </source>
</evidence>
<dbReference type="SUPFAM" id="SSF56112">
    <property type="entry name" value="Protein kinase-like (PK-like)"/>
    <property type="match status" value="1"/>
</dbReference>
<dbReference type="InterPro" id="IPR017441">
    <property type="entry name" value="Protein_kinase_ATP_BS"/>
</dbReference>
<dbReference type="GO" id="GO:0004706">
    <property type="term" value="F:JUN kinase kinase kinase activity"/>
    <property type="evidence" value="ECO:0007669"/>
    <property type="project" value="TreeGrafter"/>
</dbReference>
<dbReference type="PROSITE" id="PS00108">
    <property type="entry name" value="PROTEIN_KINASE_ST"/>
    <property type="match status" value="1"/>
</dbReference>
<comment type="catalytic activity">
    <reaction evidence="11">
        <text>L-threonyl-[protein] + ATP = O-phospho-L-threonyl-[protein] + ADP + H(+)</text>
        <dbReference type="Rhea" id="RHEA:46608"/>
        <dbReference type="Rhea" id="RHEA-COMP:11060"/>
        <dbReference type="Rhea" id="RHEA-COMP:11605"/>
        <dbReference type="ChEBI" id="CHEBI:15378"/>
        <dbReference type="ChEBI" id="CHEBI:30013"/>
        <dbReference type="ChEBI" id="CHEBI:30616"/>
        <dbReference type="ChEBI" id="CHEBI:61977"/>
        <dbReference type="ChEBI" id="CHEBI:456216"/>
        <dbReference type="EC" id="2.7.11.25"/>
    </reaction>
</comment>
<dbReference type="InParanoid" id="E0VIQ1"/>
<dbReference type="SMART" id="SM00220">
    <property type="entry name" value="S_TKc"/>
    <property type="match status" value="1"/>
</dbReference>
<evidence type="ECO:0000313" key="20">
    <source>
        <dbReference type="EnsemblMetazoa" id="PHUM230730-PA"/>
    </source>
</evidence>
<comment type="catalytic activity">
    <reaction evidence="12">
        <text>L-seryl-[protein] + ATP = O-phospho-L-seryl-[protein] + ADP + H(+)</text>
        <dbReference type="Rhea" id="RHEA:17989"/>
        <dbReference type="Rhea" id="RHEA-COMP:9863"/>
        <dbReference type="Rhea" id="RHEA-COMP:11604"/>
        <dbReference type="ChEBI" id="CHEBI:15378"/>
        <dbReference type="ChEBI" id="CHEBI:29999"/>
        <dbReference type="ChEBI" id="CHEBI:30616"/>
        <dbReference type="ChEBI" id="CHEBI:83421"/>
        <dbReference type="ChEBI" id="CHEBI:456216"/>
        <dbReference type="EC" id="2.7.11.25"/>
    </reaction>
</comment>
<dbReference type="Gene3D" id="1.10.510.10">
    <property type="entry name" value="Transferase(Phosphotransferase) domain 1"/>
    <property type="match status" value="1"/>
</dbReference>
<evidence type="ECO:0000256" key="14">
    <source>
        <dbReference type="PROSITE-ProRule" id="PRU10141"/>
    </source>
</evidence>
<evidence type="ECO:0000313" key="21">
    <source>
        <dbReference type="Proteomes" id="UP000009046"/>
    </source>
</evidence>
<dbReference type="EC" id="2.7.11.25" evidence="3"/>
<dbReference type="Pfam" id="PF07714">
    <property type="entry name" value="PK_Tyr_Ser-Thr"/>
    <property type="match status" value="1"/>
</dbReference>
<evidence type="ECO:0000256" key="15">
    <source>
        <dbReference type="SAM" id="Coils"/>
    </source>
</evidence>
<dbReference type="InterPro" id="IPR001245">
    <property type="entry name" value="Ser-Thr/Tyr_kinase_cat_dom"/>
</dbReference>
<dbReference type="CDD" id="cd14061">
    <property type="entry name" value="STKc_MLK"/>
    <property type="match status" value="1"/>
</dbReference>
<evidence type="ECO:0000256" key="13">
    <source>
        <dbReference type="PROSITE-ProRule" id="PRU00192"/>
    </source>
</evidence>
<dbReference type="SUPFAM" id="SSF50044">
    <property type="entry name" value="SH3-domain"/>
    <property type="match status" value="1"/>
</dbReference>
<dbReference type="FunFam" id="1.10.510.10:FF:000076">
    <property type="entry name" value="Mitogen-activated protein kinase kinase kinase"/>
    <property type="match status" value="1"/>
</dbReference>
<dbReference type="PRINTS" id="PR00109">
    <property type="entry name" value="TYRKINASE"/>
</dbReference>
<feature type="region of interest" description="Disordered" evidence="16">
    <location>
        <begin position="543"/>
        <end position="604"/>
    </location>
</feature>
<dbReference type="CDD" id="cd11876">
    <property type="entry name" value="SH3_MLK"/>
    <property type="match status" value="1"/>
</dbReference>
<dbReference type="HOGENOM" id="CLU_000288_7_14_1"/>
<evidence type="ECO:0000256" key="9">
    <source>
        <dbReference type="ARBA" id="ARBA00022777"/>
    </source>
</evidence>
<evidence type="ECO:0000259" key="17">
    <source>
        <dbReference type="PROSITE" id="PS50002"/>
    </source>
</evidence>
<dbReference type="eggNOG" id="KOG0192">
    <property type="taxonomic scope" value="Eukaryota"/>
</dbReference>
<dbReference type="InterPro" id="IPR051681">
    <property type="entry name" value="Ser/Thr_Kinases-Pseudokinases"/>
</dbReference>
<dbReference type="OMA" id="TWGPSTC"/>
<dbReference type="GO" id="GO:0005524">
    <property type="term" value="F:ATP binding"/>
    <property type="evidence" value="ECO:0007669"/>
    <property type="project" value="UniProtKB-UniRule"/>
</dbReference>
<feature type="compositionally biased region" description="Polar residues" evidence="16">
    <location>
        <begin position="29"/>
        <end position="38"/>
    </location>
</feature>
<keyword evidence="10 14" id="KW-0067">ATP-binding</keyword>
<dbReference type="VEuPathDB" id="VectorBase:PHUM230730"/>
<dbReference type="PROSITE" id="PS50002">
    <property type="entry name" value="SH3"/>
    <property type="match status" value="1"/>
</dbReference>
<dbReference type="PANTHER" id="PTHR44329">
    <property type="entry name" value="SERINE/THREONINE-PROTEIN KINASE TNNI3K-RELATED"/>
    <property type="match status" value="1"/>
</dbReference>
<dbReference type="Pfam" id="PF00018">
    <property type="entry name" value="SH3_1"/>
    <property type="match status" value="1"/>
</dbReference>
<dbReference type="Proteomes" id="UP000009046">
    <property type="component" value="Unassembled WGS sequence"/>
</dbReference>
<evidence type="ECO:0000256" key="12">
    <source>
        <dbReference type="ARBA" id="ARBA00048329"/>
    </source>
</evidence>
<dbReference type="STRING" id="121224.E0VIQ1"/>
<reference evidence="20" key="3">
    <citation type="submission" date="2021-02" db="UniProtKB">
        <authorList>
            <consortium name="EnsemblMetazoa"/>
        </authorList>
    </citation>
    <scope>IDENTIFICATION</scope>
    <source>
        <strain evidence="20">USDA</strain>
    </source>
</reference>
<dbReference type="FunFam" id="3.30.200.20:FF:000085">
    <property type="entry name" value="Mitogen-activated protein kinase kinase kinase"/>
    <property type="match status" value="1"/>
</dbReference>
<evidence type="ECO:0000256" key="16">
    <source>
        <dbReference type="SAM" id="MobiDB-lite"/>
    </source>
</evidence>
<protein>
    <recommendedName>
        <fullName evidence="3">mitogen-activated protein kinase kinase kinase</fullName>
        <ecNumber evidence="3">2.7.11.25</ecNumber>
    </recommendedName>
</protein>
<dbReference type="EnsemblMetazoa" id="PHUM230730-RA">
    <property type="protein sequence ID" value="PHUM230730-PA"/>
    <property type="gene ID" value="PHUM230730"/>
</dbReference>
<feature type="domain" description="Protein kinase" evidence="18">
    <location>
        <begin position="200"/>
        <end position="475"/>
    </location>
</feature>
<dbReference type="OrthoDB" id="339325at2759"/>
<dbReference type="GO" id="GO:0006950">
    <property type="term" value="P:response to stress"/>
    <property type="evidence" value="ECO:0007669"/>
    <property type="project" value="UniProtKB-ARBA"/>
</dbReference>
<dbReference type="PANTHER" id="PTHR44329:SF293">
    <property type="entry name" value="MITOGEN-ACTIVATED PROTEIN KINASE KINASE KINASE"/>
    <property type="match status" value="1"/>
</dbReference>
<dbReference type="GeneID" id="8230046"/>
<feature type="region of interest" description="Disordered" evidence="16">
    <location>
        <begin position="29"/>
        <end position="62"/>
    </location>
</feature>
<comment type="similarity">
    <text evidence="2">Belongs to the protein kinase superfamily. STE Ser/Thr protein kinase family. MAP kinase kinase kinase subfamily.</text>
</comment>
<gene>
    <name evidence="20" type="primary">8230046</name>
    <name evidence="19" type="ORF">Phum_PHUM230730</name>
</gene>
<dbReference type="PRINTS" id="PR00452">
    <property type="entry name" value="SH3DOMAIN"/>
</dbReference>
<evidence type="ECO:0000256" key="1">
    <source>
        <dbReference type="ARBA" id="ARBA00001946"/>
    </source>
</evidence>
<evidence type="ECO:0000256" key="2">
    <source>
        <dbReference type="ARBA" id="ARBA00006529"/>
    </source>
</evidence>
<dbReference type="PROSITE" id="PS00107">
    <property type="entry name" value="PROTEIN_KINASE_ATP"/>
    <property type="match status" value="1"/>
</dbReference>
<dbReference type="EMBL" id="DS235201">
    <property type="protein sequence ID" value="EEB13257.1"/>
    <property type="molecule type" value="Genomic_DNA"/>
</dbReference>
<evidence type="ECO:0000256" key="4">
    <source>
        <dbReference type="ARBA" id="ARBA00022443"/>
    </source>
</evidence>
<keyword evidence="21" id="KW-1185">Reference proteome</keyword>
<evidence type="ECO:0000256" key="3">
    <source>
        <dbReference type="ARBA" id="ARBA00012406"/>
    </source>
</evidence>
<feature type="domain" description="SH3" evidence="17">
    <location>
        <begin position="117"/>
        <end position="181"/>
    </location>
</feature>
<evidence type="ECO:0000256" key="7">
    <source>
        <dbReference type="ARBA" id="ARBA00022737"/>
    </source>
</evidence>
<dbReference type="InterPro" id="IPR008271">
    <property type="entry name" value="Ser/Thr_kinase_AS"/>
</dbReference>
<dbReference type="RefSeq" id="XP_002425995.1">
    <property type="nucleotide sequence ID" value="XM_002425950.1"/>
</dbReference>
<evidence type="ECO:0000256" key="6">
    <source>
        <dbReference type="ARBA" id="ARBA00022679"/>
    </source>
</evidence>
<dbReference type="InterPro" id="IPR000719">
    <property type="entry name" value="Prot_kinase_dom"/>
</dbReference>
<dbReference type="Gene3D" id="2.30.30.40">
    <property type="entry name" value="SH3 Domains"/>
    <property type="match status" value="1"/>
</dbReference>
<keyword evidence="8 14" id="KW-0547">Nucleotide-binding</keyword>
<reference evidence="19" key="1">
    <citation type="submission" date="2007-04" db="EMBL/GenBank/DDBJ databases">
        <title>Annotation of Pediculus humanus corporis strain USDA.</title>
        <authorList>
            <person name="Kirkness E."/>
            <person name="Hannick L."/>
            <person name="Hass B."/>
            <person name="Bruggner R."/>
            <person name="Lawson D."/>
            <person name="Bidwell S."/>
            <person name="Joardar V."/>
            <person name="Caler E."/>
            <person name="Walenz B."/>
            <person name="Inman J."/>
            <person name="Schobel S."/>
            <person name="Galinsky K."/>
            <person name="Amedeo P."/>
            <person name="Strausberg R."/>
        </authorList>
    </citation>
    <scope>NUCLEOTIDE SEQUENCE</scope>
    <source>
        <strain evidence="19">USDA</strain>
    </source>
</reference>
<dbReference type="InterPro" id="IPR011009">
    <property type="entry name" value="Kinase-like_dom_sf"/>
</dbReference>
<dbReference type="CTD" id="8230046"/>
<feature type="compositionally biased region" description="Basic residues" evidence="16">
    <location>
        <begin position="543"/>
        <end position="557"/>
    </location>
</feature>
<feature type="coiled-coil region" evidence="15">
    <location>
        <begin position="486"/>
        <end position="520"/>
    </location>
</feature>
<keyword evidence="9 19" id="KW-0418">Kinase</keyword>
<dbReference type="KEGG" id="phu:Phum_PHUM230730"/>
<organism>
    <name type="scientific">Pediculus humanus subsp. corporis</name>
    <name type="common">Body louse</name>
    <dbReference type="NCBI Taxonomy" id="121224"/>
    <lineage>
        <taxon>Eukaryota</taxon>
        <taxon>Metazoa</taxon>
        <taxon>Ecdysozoa</taxon>
        <taxon>Arthropoda</taxon>
        <taxon>Hexapoda</taxon>
        <taxon>Insecta</taxon>
        <taxon>Pterygota</taxon>
        <taxon>Neoptera</taxon>
        <taxon>Paraneoptera</taxon>
        <taxon>Psocodea</taxon>
        <taxon>Troctomorpha</taxon>
        <taxon>Phthiraptera</taxon>
        <taxon>Anoplura</taxon>
        <taxon>Pediculidae</taxon>
        <taxon>Pediculus</taxon>
    </lineage>
</organism>
<sequence>MPPLLNPMESSGNCMYGLGLSNGLSQSNVNCEGSSRASSPAPNTTSTAQQTSNQNSPVRKHDQISSIFSNKQNDYNPEPTYLQSNVNQWHNSTSIKSNSHSSLQKQFGKHSTSHSKKSETLLTALFDYKAQGEDELSLKRGERVEVLTKDVKVSGDEGWWTGKIGDKVGIFPANFVADENEELTSVINDIQPTEISFSELELAEVIGVGGFGKVYRGIWHNEEVAVKAARQESDEDINVTLENVRQEAKLFWLLKHENIVSLKGVCLEIPNLCLVMEYAKGGSLNRVLSGRKIRPDVLVFWAIQIARGMHYLHDQAKVPLIHRDLKSSNVLLAEPINNDDLLLKTLKITDFGLAREVYRTTRMSAAGTYAWMAPEVIKSSTFSKASDVWSYGVLLWELLTGETPYKGIDILAVAYGVAMNKLTLPIPTTCPEPWRDLMKACWESEPHDRPSFEDILLSLDRIQRSEFTQTPHESFHTLQDNWKVEIEEVLHDLRMKEKELRSREEELTKQQETLKQRERDLYERELDLIEREIMVFFQQTPTPKKRKGHFKRSRLKLTKKDAQKPNISFPKDFRHTLTVQHTGASDLKQRNASSPNSPPGSPSITRLRAIALSSDGVKGKTWGPSTCHQRERGQIIARVAPDSHKQWSKSAPNLEKNSRMGANYSLHEIGRNYSIRKASFDDVRCREEYINLWEGTNKCEDEKLMKTNERKKSGEQEDDVGCAGFVRSRGTMWKYGNEDDFYIVKNLPHGKKNVDTNK</sequence>
<dbReference type="AlphaFoldDB" id="E0VIQ1"/>
<evidence type="ECO:0000259" key="18">
    <source>
        <dbReference type="PROSITE" id="PS50011"/>
    </source>
</evidence>
<feature type="compositionally biased region" description="Low complexity" evidence="16">
    <location>
        <begin position="40"/>
        <end position="57"/>
    </location>
</feature>
<proteinExistence type="inferred from homology"/>
<evidence type="ECO:0000256" key="5">
    <source>
        <dbReference type="ARBA" id="ARBA00022527"/>
    </source>
</evidence>
<dbReference type="InterPro" id="IPR036028">
    <property type="entry name" value="SH3-like_dom_sf"/>
</dbReference>
<keyword evidence="15" id="KW-0175">Coiled coil</keyword>